<evidence type="ECO:0008006" key="3">
    <source>
        <dbReference type="Google" id="ProtNLM"/>
    </source>
</evidence>
<organism evidence="1 2">
    <name type="scientific">Piloderma croceum (strain F 1598)</name>
    <dbReference type="NCBI Taxonomy" id="765440"/>
    <lineage>
        <taxon>Eukaryota</taxon>
        <taxon>Fungi</taxon>
        <taxon>Dikarya</taxon>
        <taxon>Basidiomycota</taxon>
        <taxon>Agaricomycotina</taxon>
        <taxon>Agaricomycetes</taxon>
        <taxon>Agaricomycetidae</taxon>
        <taxon>Atheliales</taxon>
        <taxon>Atheliaceae</taxon>
        <taxon>Piloderma</taxon>
    </lineage>
</organism>
<reference evidence="2" key="2">
    <citation type="submission" date="2015-01" db="EMBL/GenBank/DDBJ databases">
        <title>Evolutionary Origins and Diversification of the Mycorrhizal Mutualists.</title>
        <authorList>
            <consortium name="DOE Joint Genome Institute"/>
            <consortium name="Mycorrhizal Genomics Consortium"/>
            <person name="Kohler A."/>
            <person name="Kuo A."/>
            <person name="Nagy L.G."/>
            <person name="Floudas D."/>
            <person name="Copeland A."/>
            <person name="Barry K.W."/>
            <person name="Cichocki N."/>
            <person name="Veneault-Fourrey C."/>
            <person name="LaButti K."/>
            <person name="Lindquist E.A."/>
            <person name="Lipzen A."/>
            <person name="Lundell T."/>
            <person name="Morin E."/>
            <person name="Murat C."/>
            <person name="Riley R."/>
            <person name="Ohm R."/>
            <person name="Sun H."/>
            <person name="Tunlid A."/>
            <person name="Henrissat B."/>
            <person name="Grigoriev I.V."/>
            <person name="Hibbett D.S."/>
            <person name="Martin F."/>
        </authorList>
    </citation>
    <scope>NUCLEOTIDE SEQUENCE [LARGE SCALE GENOMIC DNA]</scope>
    <source>
        <strain evidence="2">F 1598</strain>
    </source>
</reference>
<reference evidence="1 2" key="1">
    <citation type="submission" date="2014-04" db="EMBL/GenBank/DDBJ databases">
        <authorList>
            <consortium name="DOE Joint Genome Institute"/>
            <person name="Kuo A."/>
            <person name="Tarkka M."/>
            <person name="Buscot F."/>
            <person name="Kohler A."/>
            <person name="Nagy L.G."/>
            <person name="Floudas D."/>
            <person name="Copeland A."/>
            <person name="Barry K.W."/>
            <person name="Cichocki N."/>
            <person name="Veneault-Fourrey C."/>
            <person name="LaButti K."/>
            <person name="Lindquist E.A."/>
            <person name="Lipzen A."/>
            <person name="Lundell T."/>
            <person name="Morin E."/>
            <person name="Murat C."/>
            <person name="Sun H."/>
            <person name="Tunlid A."/>
            <person name="Henrissat B."/>
            <person name="Grigoriev I.V."/>
            <person name="Hibbett D.S."/>
            <person name="Martin F."/>
            <person name="Nordberg H.P."/>
            <person name="Cantor M.N."/>
            <person name="Hua S.X."/>
        </authorList>
    </citation>
    <scope>NUCLEOTIDE SEQUENCE [LARGE SCALE GENOMIC DNA]</scope>
    <source>
        <strain evidence="1 2">F 1598</strain>
    </source>
</reference>
<dbReference type="EMBL" id="KN832973">
    <property type="protein sequence ID" value="KIM90390.1"/>
    <property type="molecule type" value="Genomic_DNA"/>
</dbReference>
<dbReference type="HOGENOM" id="CLU_787805_0_0_1"/>
<gene>
    <name evidence="1" type="ORF">PILCRDRAFT_181625</name>
</gene>
<evidence type="ECO:0000313" key="2">
    <source>
        <dbReference type="Proteomes" id="UP000054166"/>
    </source>
</evidence>
<dbReference type="OrthoDB" id="5595695at2759"/>
<sequence>MVAAQQNSILCRFPAEILENIALEAVRFEFLGPPKALISLLCTCKSMHNALAFNQCYDLYTRIFETKFDIDAVRRRFGLKSVRLTNLAMQLKKYCTNLQKIRRGDIYSPDSYDILWTSFLMATENDGKNASQLEWAGLDTFVDRFVRGRLCEDIAQHNDWPAESIVDINALALWLMWFTTTRESLAAESLEQRQQTIDMVLQSGKLVERPSWDYYAEMDEEWRRLMDGELSAQVTTFYLKVVRLLKPLLGVYTPGILNGSWQGCKLVPIETACMGHMKTVRHPPAFGEGKPQVPLSMNVAPFIDVRDWTLLSWCPWAGTPRDVPLCRLMTMQLQHLCFPISTCHMQLLSFLP</sequence>
<evidence type="ECO:0000313" key="1">
    <source>
        <dbReference type="EMBL" id="KIM90390.1"/>
    </source>
</evidence>
<dbReference type="Proteomes" id="UP000054166">
    <property type="component" value="Unassembled WGS sequence"/>
</dbReference>
<name>A0A0C3G202_PILCF</name>
<accession>A0A0C3G202</accession>
<protein>
    <recommendedName>
        <fullName evidence="3">F-box domain-containing protein</fullName>
    </recommendedName>
</protein>
<dbReference type="AlphaFoldDB" id="A0A0C3G202"/>
<proteinExistence type="predicted"/>
<keyword evidence="2" id="KW-1185">Reference proteome</keyword>
<dbReference type="InParanoid" id="A0A0C3G202"/>